<keyword evidence="2" id="KW-1133">Transmembrane helix</keyword>
<dbReference type="AlphaFoldDB" id="A0AAE3QY64"/>
<dbReference type="InterPro" id="IPR011990">
    <property type="entry name" value="TPR-like_helical_dom_sf"/>
</dbReference>
<dbReference type="SUPFAM" id="SSF48452">
    <property type="entry name" value="TPR-like"/>
    <property type="match status" value="1"/>
</dbReference>
<feature type="transmembrane region" description="Helical" evidence="2">
    <location>
        <begin position="333"/>
        <end position="355"/>
    </location>
</feature>
<evidence type="ECO:0000256" key="3">
    <source>
        <dbReference type="SAM" id="SignalP"/>
    </source>
</evidence>
<dbReference type="Proteomes" id="UP001241110">
    <property type="component" value="Unassembled WGS sequence"/>
</dbReference>
<evidence type="ECO:0000313" key="6">
    <source>
        <dbReference type="Proteomes" id="UP001241110"/>
    </source>
</evidence>
<proteinExistence type="predicted"/>
<organism evidence="5 6">
    <name type="scientific">Xanthocytophaga flava</name>
    <dbReference type="NCBI Taxonomy" id="3048013"/>
    <lineage>
        <taxon>Bacteria</taxon>
        <taxon>Pseudomonadati</taxon>
        <taxon>Bacteroidota</taxon>
        <taxon>Cytophagia</taxon>
        <taxon>Cytophagales</taxon>
        <taxon>Rhodocytophagaceae</taxon>
        <taxon>Xanthocytophaga</taxon>
    </lineage>
</organism>
<keyword evidence="1" id="KW-0175">Coiled coil</keyword>
<dbReference type="EMBL" id="JASJOS010000017">
    <property type="protein sequence ID" value="MDJ1484929.1"/>
    <property type="molecule type" value="Genomic_DNA"/>
</dbReference>
<name>A0AAE3QY64_9BACT</name>
<evidence type="ECO:0000256" key="1">
    <source>
        <dbReference type="SAM" id="Coils"/>
    </source>
</evidence>
<feature type="domain" description="DUF6377" evidence="4">
    <location>
        <begin position="261"/>
        <end position="514"/>
    </location>
</feature>
<sequence>MKDIHIVSVCLTLFFCLTFTSAFSVTATDSLLYVLTRQIEEREIYIREKEHQINQLRDILRQEDISPQQQFKLYSKLYTHYQSFQYDSAFAYALRLEQKARQLNDPVKIEYAKLKISFTLLSSGMYKEAFDSLNAVHIQYMPDSLNVEYHVLQARAFHDLATYNADKYYASSYLIKGNMHLDSAIAHLASDKPEYAYLSGLKYFKEKKYDEAIRKFVLVLGKYPPSSHDYAKTASSLAGVYRDTGNTSKAIELLCKAAIADIQSAIQENLALLNLAELLYQTGDQTNAYLFIKRALADAIAYGARQRQTQVGTILPIIEGERLVTAESQKSKLFVYASIVSLLSLLVVIFAIIIFKQLKQLRIAKKTVTEANQSLQEANEKLTEVNLILKQTNDHLIEANKIKEEYIGYSFNMYSDYLNKLEKLKQSVERKLLSKKYEDINHVIDSVNLKKERENLFQSFDQIFVTLFPNFITVFNSYFEEENEFTAKEKGSFSIEFRIFALIRMGIHDPEQIAKILGYSIRTIYNYKTKVKNKSFLSNEEFEQKIMEIRAF</sequence>
<evidence type="ECO:0000259" key="4">
    <source>
        <dbReference type="Pfam" id="PF19904"/>
    </source>
</evidence>
<dbReference type="Pfam" id="PF19904">
    <property type="entry name" value="DUF6377"/>
    <property type="match status" value="1"/>
</dbReference>
<evidence type="ECO:0000313" key="5">
    <source>
        <dbReference type="EMBL" id="MDJ1484929.1"/>
    </source>
</evidence>
<gene>
    <name evidence="5" type="ORF">QNI16_30800</name>
</gene>
<dbReference type="InterPro" id="IPR045957">
    <property type="entry name" value="DUF6377"/>
</dbReference>
<dbReference type="RefSeq" id="WP_313986780.1">
    <property type="nucleotide sequence ID" value="NZ_JASJOS010000017.1"/>
</dbReference>
<feature type="chain" id="PRO_5041998743" evidence="3">
    <location>
        <begin position="25"/>
        <end position="552"/>
    </location>
</feature>
<keyword evidence="3" id="KW-0732">Signal</keyword>
<comment type="caution">
    <text evidence="5">The sequence shown here is derived from an EMBL/GenBank/DDBJ whole genome shotgun (WGS) entry which is preliminary data.</text>
</comment>
<dbReference type="Gene3D" id="1.25.40.10">
    <property type="entry name" value="Tetratricopeptide repeat domain"/>
    <property type="match status" value="1"/>
</dbReference>
<feature type="signal peptide" evidence="3">
    <location>
        <begin position="1"/>
        <end position="24"/>
    </location>
</feature>
<protein>
    <submittedName>
        <fullName evidence="5">DUF6377 domain-containing protein</fullName>
    </submittedName>
</protein>
<feature type="coiled-coil region" evidence="1">
    <location>
        <begin position="358"/>
        <end position="438"/>
    </location>
</feature>
<reference evidence="5" key="1">
    <citation type="submission" date="2023-05" db="EMBL/GenBank/DDBJ databases">
        <authorList>
            <person name="Zhang X."/>
        </authorList>
    </citation>
    <scope>NUCLEOTIDE SEQUENCE</scope>
    <source>
        <strain evidence="5">YF14B1</strain>
    </source>
</reference>
<evidence type="ECO:0000256" key="2">
    <source>
        <dbReference type="SAM" id="Phobius"/>
    </source>
</evidence>
<keyword evidence="2" id="KW-0472">Membrane</keyword>
<keyword evidence="2" id="KW-0812">Transmembrane</keyword>
<accession>A0AAE3QY64</accession>